<keyword evidence="1" id="KW-0812">Transmembrane</keyword>
<keyword evidence="3" id="KW-1185">Reference proteome</keyword>
<dbReference type="AlphaFoldDB" id="A0A448P1H1"/>
<keyword evidence="1" id="KW-1133">Transmembrane helix</keyword>
<feature type="transmembrane region" description="Helical" evidence="1">
    <location>
        <begin position="6"/>
        <end position="29"/>
    </location>
</feature>
<dbReference type="EMBL" id="LR134473">
    <property type="protein sequence ID" value="VEI04039.1"/>
    <property type="molecule type" value="Genomic_DNA"/>
</dbReference>
<proteinExistence type="predicted"/>
<keyword evidence="1" id="KW-0472">Membrane</keyword>
<name>A0A448P1H1_9ACTN</name>
<dbReference type="Proteomes" id="UP000277858">
    <property type="component" value="Chromosome"/>
</dbReference>
<evidence type="ECO:0000313" key="2">
    <source>
        <dbReference type="EMBL" id="VEI04039.1"/>
    </source>
</evidence>
<accession>A0A448P1H1</accession>
<sequence length="105" mass="11779">MNWKNWVPVIWLNLVAPSCITTASTMVGVEISSMQISETIRSLQWYCRTADQAPTATPPTREMIVPIVTSLTETPMRVAMRALMASPRGVQPQFQCRKTISSQRP</sequence>
<evidence type="ECO:0000256" key="1">
    <source>
        <dbReference type="SAM" id="Phobius"/>
    </source>
</evidence>
<gene>
    <name evidence="2" type="ORF">NCTC13652_02262</name>
</gene>
<evidence type="ECO:0000313" key="3">
    <source>
        <dbReference type="Proteomes" id="UP000277858"/>
    </source>
</evidence>
<organism evidence="2 3">
    <name type="scientific">Acidipropionibacterium jensenii</name>
    <dbReference type="NCBI Taxonomy" id="1749"/>
    <lineage>
        <taxon>Bacteria</taxon>
        <taxon>Bacillati</taxon>
        <taxon>Actinomycetota</taxon>
        <taxon>Actinomycetes</taxon>
        <taxon>Propionibacteriales</taxon>
        <taxon>Propionibacteriaceae</taxon>
        <taxon>Acidipropionibacterium</taxon>
    </lineage>
</organism>
<protein>
    <submittedName>
        <fullName evidence="2">Uncharacterized protein</fullName>
    </submittedName>
</protein>
<reference evidence="2 3" key="1">
    <citation type="submission" date="2018-12" db="EMBL/GenBank/DDBJ databases">
        <authorList>
            <consortium name="Pathogen Informatics"/>
        </authorList>
    </citation>
    <scope>NUCLEOTIDE SEQUENCE [LARGE SCALE GENOMIC DNA]</scope>
    <source>
        <strain evidence="2 3">NCTC13652</strain>
    </source>
</reference>